<evidence type="ECO:0000313" key="3">
    <source>
        <dbReference type="Proteomes" id="UP001407405"/>
    </source>
</evidence>
<dbReference type="RefSeq" id="WP_343187016.1">
    <property type="nucleotide sequence ID" value="NZ_JBCITM010000020.1"/>
</dbReference>
<feature type="domain" description="BRCT" evidence="1">
    <location>
        <begin position="20"/>
        <end position="81"/>
    </location>
</feature>
<protein>
    <submittedName>
        <fullName evidence="2">BRCT domain-containing protein</fullName>
    </submittedName>
</protein>
<dbReference type="EMBL" id="JBCITM010000020">
    <property type="protein sequence ID" value="MEN1761731.1"/>
    <property type="molecule type" value="Genomic_DNA"/>
</dbReference>
<evidence type="ECO:0000313" key="2">
    <source>
        <dbReference type="EMBL" id="MEN1761731.1"/>
    </source>
</evidence>
<comment type="caution">
    <text evidence="2">The sequence shown here is derived from an EMBL/GenBank/DDBJ whole genome shotgun (WGS) entry which is preliminary data.</text>
</comment>
<accession>A0ABU9VX44</accession>
<dbReference type="SUPFAM" id="SSF52113">
    <property type="entry name" value="BRCT domain"/>
    <property type="match status" value="1"/>
</dbReference>
<sequence>MKQMDIFQLMEETRLQPSIKGKNICITGTLMAMTREKAYEHIRSKGGIPQSSVTKETDYLVVGIGQRAGNCNGKKSAKEKKALSYREKGLFIQVINEKQLMTMLGTRGGEKLISKRL</sequence>
<proteinExistence type="predicted"/>
<keyword evidence="3" id="KW-1185">Reference proteome</keyword>
<evidence type="ECO:0000259" key="1">
    <source>
        <dbReference type="Pfam" id="PF00533"/>
    </source>
</evidence>
<reference evidence="2 3" key="1">
    <citation type="submission" date="2024-04" db="EMBL/GenBank/DDBJ databases">
        <title>Genome sequencing and metabolic network reconstruction of aminoacids and betaine degradation by Anoxynatronum sibiricum.</title>
        <authorList>
            <person name="Detkova E.N."/>
            <person name="Boltjanskaja Y.V."/>
            <person name="Mardanov A.V."/>
            <person name="Kevbrin V."/>
        </authorList>
    </citation>
    <scope>NUCLEOTIDE SEQUENCE [LARGE SCALE GENOMIC DNA]</scope>
    <source>
        <strain evidence="2 3">Z-7981</strain>
    </source>
</reference>
<dbReference type="InterPro" id="IPR001357">
    <property type="entry name" value="BRCT_dom"/>
</dbReference>
<dbReference type="InterPro" id="IPR036420">
    <property type="entry name" value="BRCT_dom_sf"/>
</dbReference>
<dbReference type="Proteomes" id="UP001407405">
    <property type="component" value="Unassembled WGS sequence"/>
</dbReference>
<organism evidence="2 3">
    <name type="scientific">Anoxynatronum sibiricum</name>
    <dbReference type="NCBI Taxonomy" id="210623"/>
    <lineage>
        <taxon>Bacteria</taxon>
        <taxon>Bacillati</taxon>
        <taxon>Bacillota</taxon>
        <taxon>Clostridia</taxon>
        <taxon>Eubacteriales</taxon>
        <taxon>Clostridiaceae</taxon>
        <taxon>Anoxynatronum</taxon>
    </lineage>
</organism>
<dbReference type="Pfam" id="PF00533">
    <property type="entry name" value="BRCT"/>
    <property type="match status" value="1"/>
</dbReference>
<name>A0ABU9VX44_9CLOT</name>
<dbReference type="Gene3D" id="3.40.50.10190">
    <property type="entry name" value="BRCT domain"/>
    <property type="match status" value="1"/>
</dbReference>
<gene>
    <name evidence="2" type="ORF">AAIG11_14690</name>
</gene>
<dbReference type="CDD" id="cd17748">
    <property type="entry name" value="BRCT_DNA_ligase_like"/>
    <property type="match status" value="1"/>
</dbReference>